<accession>B7K092</accession>
<dbReference type="KEGG" id="cyp:PCC8801_3408"/>
<dbReference type="AlphaFoldDB" id="B7K092"/>
<gene>
    <name evidence="3" type="ordered locus">PCC8801_3408</name>
</gene>
<feature type="signal peptide" evidence="1">
    <location>
        <begin position="1"/>
        <end position="27"/>
    </location>
</feature>
<evidence type="ECO:0000259" key="2">
    <source>
        <dbReference type="Pfam" id="PF13767"/>
    </source>
</evidence>
<dbReference type="RefSeq" id="WP_012596636.1">
    <property type="nucleotide sequence ID" value="NC_011726.1"/>
</dbReference>
<keyword evidence="4" id="KW-1185">Reference proteome</keyword>
<reference evidence="4" key="1">
    <citation type="journal article" date="2011" name="MBio">
        <title>Novel metabolic attributes of the genus Cyanothece, comprising a group of unicellular nitrogen-fixing Cyanobacteria.</title>
        <authorList>
            <person name="Bandyopadhyay A."/>
            <person name="Elvitigala T."/>
            <person name="Welsh E."/>
            <person name="Stockel J."/>
            <person name="Liberton M."/>
            <person name="Min H."/>
            <person name="Sherman L.A."/>
            <person name="Pakrasi H.B."/>
        </authorList>
    </citation>
    <scope>NUCLEOTIDE SEQUENCE [LARGE SCALE GENOMIC DNA]</scope>
    <source>
        <strain evidence="4">PCC 8801</strain>
    </source>
</reference>
<dbReference type="eggNOG" id="ENOG503448C">
    <property type="taxonomic scope" value="Bacteria"/>
</dbReference>
<dbReference type="HOGENOM" id="CLU_1616281_0_0_3"/>
<keyword evidence="1" id="KW-0732">Signal</keyword>
<evidence type="ECO:0000313" key="4">
    <source>
        <dbReference type="Proteomes" id="UP000008204"/>
    </source>
</evidence>
<dbReference type="Proteomes" id="UP000008204">
    <property type="component" value="Chromosome"/>
</dbReference>
<name>B7K092_RIPO1</name>
<feature type="domain" description="DUF4168" evidence="2">
    <location>
        <begin position="92"/>
        <end position="156"/>
    </location>
</feature>
<organism evidence="3 4">
    <name type="scientific">Rippkaea orientalis (strain PCC 8801 / RF-1)</name>
    <name type="common">Cyanothece sp. (strain PCC 8801)</name>
    <dbReference type="NCBI Taxonomy" id="41431"/>
    <lineage>
        <taxon>Bacteria</taxon>
        <taxon>Bacillati</taxon>
        <taxon>Cyanobacteriota</taxon>
        <taxon>Cyanophyceae</taxon>
        <taxon>Oscillatoriophycideae</taxon>
        <taxon>Chroococcales</taxon>
        <taxon>Aphanothecaceae</taxon>
        <taxon>Rippkaea</taxon>
        <taxon>Rippkaea orientalis</taxon>
    </lineage>
</organism>
<sequence length="164" mass="18370">MFKKLVFSGFATILPVMLGAIALPAFSQTPSFIAQAQTKNITDEELGKFAKIILEQAKLAKATQIERLDVLQEEGLTEEKFQEISKQQSNANGQGSSNISAEDMKKFEKVSPQIQEITETYKMKMREIVQVEGFTVQRFNEIAIEVEGNTTLQKKVTRLLGLPE</sequence>
<dbReference type="STRING" id="41431.PCC8801_3408"/>
<dbReference type="InterPro" id="IPR025433">
    <property type="entry name" value="DUF4168"/>
</dbReference>
<evidence type="ECO:0000313" key="3">
    <source>
        <dbReference type="EMBL" id="ACK67376.1"/>
    </source>
</evidence>
<dbReference type="OrthoDB" id="1467687at2"/>
<dbReference type="Pfam" id="PF13767">
    <property type="entry name" value="DUF4168"/>
    <property type="match status" value="1"/>
</dbReference>
<dbReference type="EMBL" id="CP001287">
    <property type="protein sequence ID" value="ACK67376.1"/>
    <property type="molecule type" value="Genomic_DNA"/>
</dbReference>
<proteinExistence type="predicted"/>
<feature type="chain" id="PRO_5002855888" description="DUF4168 domain-containing protein" evidence="1">
    <location>
        <begin position="28"/>
        <end position="164"/>
    </location>
</feature>
<protein>
    <recommendedName>
        <fullName evidence="2">DUF4168 domain-containing protein</fullName>
    </recommendedName>
</protein>
<evidence type="ECO:0000256" key="1">
    <source>
        <dbReference type="SAM" id="SignalP"/>
    </source>
</evidence>